<dbReference type="InterPro" id="IPR036388">
    <property type="entry name" value="WH-like_DNA-bd_sf"/>
</dbReference>
<dbReference type="SUPFAM" id="SSF46785">
    <property type="entry name" value="Winged helix' DNA-binding domain"/>
    <property type="match status" value="1"/>
</dbReference>
<sequence>MTEPRPRGRPKSFHDRTEQNTIQSLDRALMILKVVSEAGGLTLSELAARTRQAAPTVYRVLTTLQSHGFVEVEEPGQLWHVGGGAFRVGSEFLRRTKVVERARQPMDRLMRATGETSNLGVEHRDRVLFLSQVETHEAIRAFFPPGTLSDMHISGIGKALLAWYPEARVRQIAAQGLQALTPRSLSTEAALLADLAATRLRGYAIDDQERAEGMRCVAAPVFNAHGEPVAGLSVSGPAFRMALDEAPRIGAKVRAAADEVTMATGGRIPDQGESRLQTRPRAR</sequence>
<dbReference type="Gene3D" id="1.10.10.10">
    <property type="entry name" value="Winged helix-like DNA-binding domain superfamily/Winged helix DNA-binding domain"/>
    <property type="match status" value="1"/>
</dbReference>
<dbReference type="InterPro" id="IPR005471">
    <property type="entry name" value="Tscrpt_reg_IclR_N"/>
</dbReference>
<dbReference type="NCBIfam" id="NF045644">
    <property type="entry name" value="TransRegBhcR"/>
    <property type="match status" value="1"/>
</dbReference>
<dbReference type="Gene3D" id="3.30.450.40">
    <property type="match status" value="1"/>
</dbReference>
<dbReference type="InterPro" id="IPR036390">
    <property type="entry name" value="WH_DNA-bd_sf"/>
</dbReference>
<evidence type="ECO:0000256" key="1">
    <source>
        <dbReference type="ARBA" id="ARBA00023015"/>
    </source>
</evidence>
<proteinExistence type="predicted"/>
<reference evidence="7 8" key="1">
    <citation type="submission" date="2022-10" db="EMBL/GenBank/DDBJ databases">
        <title>Defluviimonas sp. nov., isolated from ocean surface water.</title>
        <authorList>
            <person name="He W."/>
            <person name="Wang L."/>
            <person name="Zhang D.-F."/>
        </authorList>
    </citation>
    <scope>NUCLEOTIDE SEQUENCE [LARGE SCALE GENOMIC DNA]</scope>
    <source>
        <strain evidence="7 8">WL0002</strain>
    </source>
</reference>
<keyword evidence="1" id="KW-0805">Transcription regulation</keyword>
<dbReference type="InterPro" id="IPR014757">
    <property type="entry name" value="Tscrpt_reg_IclR_C"/>
</dbReference>
<feature type="region of interest" description="Disordered" evidence="4">
    <location>
        <begin position="264"/>
        <end position="283"/>
    </location>
</feature>
<evidence type="ECO:0000313" key="7">
    <source>
        <dbReference type="EMBL" id="MCV2869423.1"/>
    </source>
</evidence>
<dbReference type="SMART" id="SM00346">
    <property type="entry name" value="HTH_ICLR"/>
    <property type="match status" value="1"/>
</dbReference>
<accession>A0ABT2ZE53</accession>
<evidence type="ECO:0000256" key="3">
    <source>
        <dbReference type="ARBA" id="ARBA00023163"/>
    </source>
</evidence>
<dbReference type="Proteomes" id="UP001652542">
    <property type="component" value="Unassembled WGS sequence"/>
</dbReference>
<dbReference type="Pfam" id="PF09339">
    <property type="entry name" value="HTH_IclR"/>
    <property type="match status" value="1"/>
</dbReference>
<dbReference type="EMBL" id="JAOWKY010000003">
    <property type="protein sequence ID" value="MCV2869423.1"/>
    <property type="molecule type" value="Genomic_DNA"/>
</dbReference>
<dbReference type="SUPFAM" id="SSF55781">
    <property type="entry name" value="GAF domain-like"/>
    <property type="match status" value="1"/>
</dbReference>
<gene>
    <name evidence="7" type="ORF">OEW28_12380</name>
</gene>
<evidence type="ECO:0000259" key="5">
    <source>
        <dbReference type="PROSITE" id="PS51077"/>
    </source>
</evidence>
<dbReference type="InterPro" id="IPR054844">
    <property type="entry name" value="TransRegBhcR"/>
</dbReference>
<organism evidence="7 8">
    <name type="scientific">Albidovulum marisflavi</name>
    <dbReference type="NCBI Taxonomy" id="2984159"/>
    <lineage>
        <taxon>Bacteria</taxon>
        <taxon>Pseudomonadati</taxon>
        <taxon>Pseudomonadota</taxon>
        <taxon>Alphaproteobacteria</taxon>
        <taxon>Rhodobacterales</taxon>
        <taxon>Paracoccaceae</taxon>
        <taxon>Albidovulum</taxon>
    </lineage>
</organism>
<dbReference type="PROSITE" id="PS51078">
    <property type="entry name" value="ICLR_ED"/>
    <property type="match status" value="1"/>
</dbReference>
<keyword evidence="3" id="KW-0804">Transcription</keyword>
<keyword evidence="8" id="KW-1185">Reference proteome</keyword>
<protein>
    <submittedName>
        <fullName evidence="7">IclR family transcriptional regulator</fullName>
    </submittedName>
</protein>
<feature type="domain" description="HTH iclR-type" evidence="5">
    <location>
        <begin position="22"/>
        <end position="83"/>
    </location>
</feature>
<evidence type="ECO:0000256" key="4">
    <source>
        <dbReference type="SAM" id="MobiDB-lite"/>
    </source>
</evidence>
<dbReference type="InterPro" id="IPR050707">
    <property type="entry name" value="HTH_MetabolicPath_Reg"/>
</dbReference>
<dbReference type="RefSeq" id="WP_263735085.1">
    <property type="nucleotide sequence ID" value="NZ_JAOWKY010000003.1"/>
</dbReference>
<evidence type="ECO:0000313" key="8">
    <source>
        <dbReference type="Proteomes" id="UP001652542"/>
    </source>
</evidence>
<name>A0ABT2ZE53_9RHOB</name>
<comment type="caution">
    <text evidence="7">The sequence shown here is derived from an EMBL/GenBank/DDBJ whole genome shotgun (WGS) entry which is preliminary data.</text>
</comment>
<dbReference type="Pfam" id="PF01614">
    <property type="entry name" value="IclR_C"/>
    <property type="match status" value="1"/>
</dbReference>
<keyword evidence="2" id="KW-0238">DNA-binding</keyword>
<evidence type="ECO:0000256" key="2">
    <source>
        <dbReference type="ARBA" id="ARBA00023125"/>
    </source>
</evidence>
<dbReference type="PANTHER" id="PTHR30136:SF24">
    <property type="entry name" value="HTH-TYPE TRANSCRIPTIONAL REPRESSOR ALLR"/>
    <property type="match status" value="1"/>
</dbReference>
<dbReference type="PROSITE" id="PS51077">
    <property type="entry name" value="HTH_ICLR"/>
    <property type="match status" value="1"/>
</dbReference>
<dbReference type="InterPro" id="IPR029016">
    <property type="entry name" value="GAF-like_dom_sf"/>
</dbReference>
<evidence type="ECO:0000259" key="6">
    <source>
        <dbReference type="PROSITE" id="PS51078"/>
    </source>
</evidence>
<feature type="domain" description="IclR-ED" evidence="6">
    <location>
        <begin position="84"/>
        <end position="266"/>
    </location>
</feature>
<dbReference type="PANTHER" id="PTHR30136">
    <property type="entry name" value="HELIX-TURN-HELIX TRANSCRIPTIONAL REGULATOR, ICLR FAMILY"/>
    <property type="match status" value="1"/>
</dbReference>